<dbReference type="Pfam" id="PF13855">
    <property type="entry name" value="LRR_8"/>
    <property type="match status" value="3"/>
</dbReference>
<dbReference type="Pfam" id="PF08477">
    <property type="entry name" value="Roc"/>
    <property type="match status" value="1"/>
</dbReference>
<evidence type="ECO:0000313" key="15">
    <source>
        <dbReference type="Proteomes" id="UP000663722"/>
    </source>
</evidence>
<proteinExistence type="predicted"/>
<keyword evidence="12" id="KW-0175">Coiled coil</keyword>
<gene>
    <name evidence="14" type="ORF">dnm_016120</name>
</gene>
<dbReference type="Gene3D" id="3.30.310.200">
    <property type="match status" value="1"/>
</dbReference>
<dbReference type="SMART" id="SM00175">
    <property type="entry name" value="RAB"/>
    <property type="match status" value="1"/>
</dbReference>
<dbReference type="PROSITE" id="PS51450">
    <property type="entry name" value="LRR"/>
    <property type="match status" value="7"/>
</dbReference>
<dbReference type="SMART" id="SM00369">
    <property type="entry name" value="LRR_TYP"/>
    <property type="match status" value="11"/>
</dbReference>
<evidence type="ECO:0000256" key="7">
    <source>
        <dbReference type="ARBA" id="ARBA00022777"/>
    </source>
</evidence>
<dbReference type="PROSITE" id="PS51419">
    <property type="entry name" value="RAB"/>
    <property type="match status" value="1"/>
</dbReference>
<accession>A0A975GL92</accession>
<dbReference type="InterPro" id="IPR027417">
    <property type="entry name" value="P-loop_NTPase"/>
</dbReference>
<dbReference type="Gene3D" id="1.10.10.10">
    <property type="entry name" value="Winged helix-like DNA-binding domain superfamily/Winged helix DNA-binding domain"/>
    <property type="match status" value="1"/>
</dbReference>
<keyword evidence="9" id="KW-0342">GTP-binding</keyword>
<comment type="catalytic activity">
    <reaction evidence="11">
        <text>L-seryl-[protein] + ATP = O-phospho-L-seryl-[protein] + ADP + H(+)</text>
        <dbReference type="Rhea" id="RHEA:17989"/>
        <dbReference type="Rhea" id="RHEA-COMP:9863"/>
        <dbReference type="Rhea" id="RHEA-COMP:11604"/>
        <dbReference type="ChEBI" id="CHEBI:15378"/>
        <dbReference type="ChEBI" id="CHEBI:29999"/>
        <dbReference type="ChEBI" id="CHEBI:30616"/>
        <dbReference type="ChEBI" id="CHEBI:83421"/>
        <dbReference type="ChEBI" id="CHEBI:456216"/>
        <dbReference type="EC" id="2.7.11.1"/>
    </reaction>
</comment>
<evidence type="ECO:0000256" key="8">
    <source>
        <dbReference type="ARBA" id="ARBA00022840"/>
    </source>
</evidence>
<dbReference type="GO" id="GO:0005525">
    <property type="term" value="F:GTP binding"/>
    <property type="evidence" value="ECO:0007669"/>
    <property type="project" value="InterPro"/>
</dbReference>
<keyword evidence="7" id="KW-0418">Kinase</keyword>
<dbReference type="NCBIfam" id="TIGR00231">
    <property type="entry name" value="small_GTP"/>
    <property type="match status" value="1"/>
</dbReference>
<keyword evidence="5" id="KW-0677">Repeat</keyword>
<dbReference type="EC" id="2.7.11.1" evidence="1"/>
<dbReference type="PRINTS" id="PR00449">
    <property type="entry name" value="RASTRNSFRMNG"/>
</dbReference>
<comment type="catalytic activity">
    <reaction evidence="10">
        <text>L-threonyl-[protein] + ATP = O-phospho-L-threonyl-[protein] + ADP + H(+)</text>
        <dbReference type="Rhea" id="RHEA:46608"/>
        <dbReference type="Rhea" id="RHEA-COMP:11060"/>
        <dbReference type="Rhea" id="RHEA-COMP:11605"/>
        <dbReference type="ChEBI" id="CHEBI:15378"/>
        <dbReference type="ChEBI" id="CHEBI:30013"/>
        <dbReference type="ChEBI" id="CHEBI:30616"/>
        <dbReference type="ChEBI" id="CHEBI:61977"/>
        <dbReference type="ChEBI" id="CHEBI:456216"/>
        <dbReference type="EC" id="2.7.11.1"/>
    </reaction>
</comment>
<dbReference type="InterPro" id="IPR003591">
    <property type="entry name" value="Leu-rich_rpt_typical-subtyp"/>
</dbReference>
<dbReference type="PRINTS" id="PR00019">
    <property type="entry name" value="LEURICHRPT"/>
</dbReference>
<name>A0A975GL92_9BACT</name>
<feature type="coiled-coil region" evidence="12">
    <location>
        <begin position="822"/>
        <end position="849"/>
    </location>
</feature>
<protein>
    <recommendedName>
        <fullName evidence="1">non-specific serine/threonine protein kinase</fullName>
        <ecNumber evidence="1">2.7.11.1</ecNumber>
    </recommendedName>
</protein>
<evidence type="ECO:0000256" key="4">
    <source>
        <dbReference type="ARBA" id="ARBA00022679"/>
    </source>
</evidence>
<dbReference type="InterPro" id="IPR005225">
    <property type="entry name" value="Small_GTP-bd"/>
</dbReference>
<evidence type="ECO:0000256" key="1">
    <source>
        <dbReference type="ARBA" id="ARBA00012513"/>
    </source>
</evidence>
<keyword evidence="2" id="KW-0723">Serine/threonine-protein kinase</keyword>
<dbReference type="SUPFAM" id="SSF52058">
    <property type="entry name" value="L domain-like"/>
    <property type="match status" value="1"/>
</dbReference>
<evidence type="ECO:0000256" key="9">
    <source>
        <dbReference type="ARBA" id="ARBA00023134"/>
    </source>
</evidence>
<evidence type="ECO:0000256" key="11">
    <source>
        <dbReference type="ARBA" id="ARBA00048679"/>
    </source>
</evidence>
<keyword evidence="6" id="KW-0547">Nucleotide-binding</keyword>
<dbReference type="SMART" id="SM00365">
    <property type="entry name" value="LRR_SD22"/>
    <property type="match status" value="8"/>
</dbReference>
<evidence type="ECO:0000256" key="12">
    <source>
        <dbReference type="SAM" id="Coils"/>
    </source>
</evidence>
<dbReference type="Pfam" id="PF16095">
    <property type="entry name" value="COR-A"/>
    <property type="match status" value="1"/>
</dbReference>
<dbReference type="InterPro" id="IPR032171">
    <property type="entry name" value="COR-A"/>
</dbReference>
<evidence type="ECO:0000259" key="13">
    <source>
        <dbReference type="PROSITE" id="PS51424"/>
    </source>
</evidence>
<feature type="domain" description="Roc" evidence="13">
    <location>
        <begin position="363"/>
        <end position="533"/>
    </location>
</feature>
<dbReference type="PROSITE" id="PS51424">
    <property type="entry name" value="ROC"/>
    <property type="match status" value="1"/>
</dbReference>
<dbReference type="Gene3D" id="3.40.50.300">
    <property type="entry name" value="P-loop containing nucleotide triphosphate hydrolases"/>
    <property type="match status" value="1"/>
</dbReference>
<dbReference type="PANTHER" id="PTHR48051:SF54">
    <property type="entry name" value="LEUCINE-RICH REPEAT-CONTAINING PROTEIN"/>
    <property type="match status" value="1"/>
</dbReference>
<evidence type="ECO:0000256" key="2">
    <source>
        <dbReference type="ARBA" id="ARBA00022527"/>
    </source>
</evidence>
<evidence type="ECO:0000256" key="5">
    <source>
        <dbReference type="ARBA" id="ARBA00022737"/>
    </source>
</evidence>
<dbReference type="InterPro" id="IPR050216">
    <property type="entry name" value="LRR_domain-containing"/>
</dbReference>
<evidence type="ECO:0000256" key="3">
    <source>
        <dbReference type="ARBA" id="ARBA00022614"/>
    </source>
</evidence>
<dbReference type="InterPro" id="IPR036388">
    <property type="entry name" value="WH-like_DNA-bd_sf"/>
</dbReference>
<dbReference type="Gene3D" id="3.80.10.10">
    <property type="entry name" value="Ribonuclease Inhibitor"/>
    <property type="match status" value="3"/>
</dbReference>
<dbReference type="AlphaFoldDB" id="A0A975GL92"/>
<keyword evidence="3" id="KW-0433">Leucine-rich repeat</keyword>
<dbReference type="Gene3D" id="1.10.10.2200">
    <property type="match status" value="1"/>
</dbReference>
<dbReference type="GO" id="GO:0005737">
    <property type="term" value="C:cytoplasm"/>
    <property type="evidence" value="ECO:0007669"/>
    <property type="project" value="TreeGrafter"/>
</dbReference>
<dbReference type="InterPro" id="IPR032675">
    <property type="entry name" value="LRR_dom_sf"/>
</dbReference>
<dbReference type="InterPro" id="IPR020859">
    <property type="entry name" value="ROC"/>
</dbReference>
<dbReference type="SUPFAM" id="SSF52540">
    <property type="entry name" value="P-loop containing nucleoside triphosphate hydrolases"/>
    <property type="match status" value="1"/>
</dbReference>
<dbReference type="InterPro" id="IPR001611">
    <property type="entry name" value="Leu-rich_rpt"/>
</dbReference>
<evidence type="ECO:0000256" key="6">
    <source>
        <dbReference type="ARBA" id="ARBA00022741"/>
    </source>
</evidence>
<dbReference type="GO" id="GO:0005524">
    <property type="term" value="F:ATP binding"/>
    <property type="evidence" value="ECO:0007669"/>
    <property type="project" value="UniProtKB-KW"/>
</dbReference>
<dbReference type="EMBL" id="CP061800">
    <property type="protein sequence ID" value="QTA85601.1"/>
    <property type="molecule type" value="Genomic_DNA"/>
</dbReference>
<dbReference type="InterPro" id="IPR057263">
    <property type="entry name" value="COR-B"/>
</dbReference>
<dbReference type="Proteomes" id="UP000663722">
    <property type="component" value="Chromosome"/>
</dbReference>
<keyword evidence="4" id="KW-0808">Transferase</keyword>
<reference evidence="14" key="1">
    <citation type="journal article" date="2021" name="Microb. Physiol.">
        <title>Proteogenomic Insights into the Physiology of Marine, Sulfate-Reducing, Filamentous Desulfonema limicola and Desulfonema magnum.</title>
        <authorList>
            <person name="Schnaars V."/>
            <person name="Wohlbrand L."/>
            <person name="Scheve S."/>
            <person name="Hinrichs C."/>
            <person name="Reinhardt R."/>
            <person name="Rabus R."/>
        </authorList>
    </citation>
    <scope>NUCLEOTIDE SEQUENCE</scope>
    <source>
        <strain evidence="14">4be13</strain>
    </source>
</reference>
<dbReference type="KEGG" id="dmm:dnm_016120"/>
<keyword evidence="8" id="KW-0067">ATP-binding</keyword>
<dbReference type="FunFam" id="3.80.10.10:FF:001164">
    <property type="entry name" value="GH01279p"/>
    <property type="match status" value="1"/>
</dbReference>
<evidence type="ECO:0000256" key="10">
    <source>
        <dbReference type="ARBA" id="ARBA00047899"/>
    </source>
</evidence>
<keyword evidence="15" id="KW-1185">Reference proteome</keyword>
<evidence type="ECO:0000313" key="14">
    <source>
        <dbReference type="EMBL" id="QTA85601.1"/>
    </source>
</evidence>
<dbReference type="Pfam" id="PF00560">
    <property type="entry name" value="LRR_1"/>
    <property type="match status" value="1"/>
</dbReference>
<dbReference type="PANTHER" id="PTHR48051">
    <property type="match status" value="1"/>
</dbReference>
<dbReference type="Pfam" id="PF25497">
    <property type="entry name" value="COR-B"/>
    <property type="match status" value="1"/>
</dbReference>
<organism evidence="14 15">
    <name type="scientific">Desulfonema magnum</name>
    <dbReference type="NCBI Taxonomy" id="45655"/>
    <lineage>
        <taxon>Bacteria</taxon>
        <taxon>Pseudomonadati</taxon>
        <taxon>Thermodesulfobacteriota</taxon>
        <taxon>Desulfobacteria</taxon>
        <taxon>Desulfobacterales</taxon>
        <taxon>Desulfococcaceae</taxon>
        <taxon>Desulfonema</taxon>
    </lineage>
</organism>
<dbReference type="SMART" id="SM00364">
    <property type="entry name" value="LRR_BAC"/>
    <property type="match status" value="12"/>
</dbReference>
<dbReference type="GO" id="GO:0004674">
    <property type="term" value="F:protein serine/threonine kinase activity"/>
    <property type="evidence" value="ECO:0007669"/>
    <property type="project" value="UniProtKB-KW"/>
</dbReference>
<sequence length="878" mass="103127">MLRKNKVKEGLFIRKPKRSNVPRAERRETIELDLSKRGIKKLPKKITRLTNLKILDLSYNELTEVPGEIAQLKNLRILDLSYNKLTQVPREIARLRNLTQISLSNNKLKALPEEFAQLGNLTFLNLSFNQLAKVPKEITQLKNLMQLDLKNNQLRELPLEISELKKLIQLDLKNNKLMELPVKIAELKNLRQLNLNCNQLSRLPGNIAQLRNLTQLYLMKNRLTELPEEIAHLTNLQQLDLKNNLLIKLPRRISELKNLTFLNLSYNQLVEFPKQIFELKSLIYLYIGFNQLIELPGQIIHLKNLFYLDISFNLLTELPREIAELEKLKRLEVDDNPLTLPPVEIASQGLPAIVDYFKKMSKGGQTLYEGKLLILGQGGVGKTCLMRRLTMDKYSEGQITTEGIDIHPWEISAPDDFETQMILNVWDFGGQEIYHATHQFFLTQRSLYILVWDARQEEEYGRIDYWLKTIETFAEESPILLVMNKSDERIKHLNFNDLKQRCPQLVVSGRVSAKTGAGMVPLKNFIRKQAWKLPLMGTFWPPSWVSVRRTLETDTRYQMPYQEYLDRCTQYDIEENEARSLSHYLHDLGIILHFQDDDLLKKTIILKPEWGTDAVYKVLDSRVVQARNGILYNKDLPNIWKDPELYPRKKYATILRLMAKFELAFPIDRGDGHVVAELLPSREAEYDWHPPRDFLQFEYHYEFLPAGLITRLIVRMHDFLIQREGKHLCWREGAYFKYRGSQAMVRINPYDKIALIQIYGANKQELLMLIRSHFAALHKTIKKIRFKEKIPCICSPGCRYRFDYNFLLKCEEKGKMTQTCQISVEEVQVEQLLDNIEKSELRQKRLEEKMEDQYPSGAKPTNRILPPKVKKWYLRKLW</sequence>
<dbReference type="GO" id="GO:0009274">
    <property type="term" value="C:peptidoglycan-based cell wall"/>
    <property type="evidence" value="ECO:0007669"/>
    <property type="project" value="UniProtKB-ARBA"/>
</dbReference>